<dbReference type="GO" id="GO:0005737">
    <property type="term" value="C:cytoplasm"/>
    <property type="evidence" value="ECO:0007669"/>
    <property type="project" value="UniProtKB-SubCell"/>
</dbReference>
<evidence type="ECO:0000256" key="1">
    <source>
        <dbReference type="ARBA" id="ARBA00004123"/>
    </source>
</evidence>
<keyword evidence="4" id="KW-0647">Proteasome</keyword>
<dbReference type="PANTHER" id="PTHR12225">
    <property type="entry name" value="ADHESION REGULATING MOLECULE 1 110 KDA CELL MEMBRANE GLYCOPROTEIN"/>
    <property type="match status" value="1"/>
</dbReference>
<feature type="domain" description="Pru" evidence="8">
    <location>
        <begin position="64"/>
        <end position="176"/>
    </location>
</feature>
<dbReference type="PROSITE" id="PS51917">
    <property type="entry name" value="PRU"/>
    <property type="match status" value="1"/>
</dbReference>
<dbReference type="EMBL" id="SDRB02011716">
    <property type="protein sequence ID" value="THG00314.1"/>
    <property type="molecule type" value="Genomic_DNA"/>
</dbReference>
<dbReference type="CDD" id="cd13314">
    <property type="entry name" value="PH_Rpn13"/>
    <property type="match status" value="1"/>
</dbReference>
<dbReference type="InterPro" id="IPR032368">
    <property type="entry name" value="RPN13_DEUBAD"/>
</dbReference>
<evidence type="ECO:0000256" key="2">
    <source>
        <dbReference type="ARBA" id="ARBA00004496"/>
    </source>
</evidence>
<dbReference type="PROSITE" id="PS51916">
    <property type="entry name" value="DEUBAD"/>
    <property type="match status" value="2"/>
</dbReference>
<feature type="compositionally biased region" description="Acidic residues" evidence="6">
    <location>
        <begin position="674"/>
        <end position="687"/>
    </location>
</feature>
<keyword evidence="5" id="KW-0539">Nucleus</keyword>
<evidence type="ECO:0000256" key="5">
    <source>
        <dbReference type="ARBA" id="ARBA00023242"/>
    </source>
</evidence>
<dbReference type="InterPro" id="IPR038633">
    <property type="entry name" value="Rpn13/ADRM1_Pru_sf"/>
</dbReference>
<evidence type="ECO:0000256" key="3">
    <source>
        <dbReference type="ARBA" id="ARBA00022490"/>
    </source>
</evidence>
<dbReference type="FunFam" id="1.10.2020.20:FF:000002">
    <property type="entry name" value="26S proteasome regulatory subunit RPN13"/>
    <property type="match status" value="2"/>
</dbReference>
<feature type="region of interest" description="Disordered" evidence="6">
    <location>
        <begin position="371"/>
        <end position="398"/>
    </location>
</feature>
<reference evidence="9 10" key="1">
    <citation type="journal article" date="2018" name="Proc. Natl. Acad. Sci. U.S.A.">
        <title>Draft genome sequence of Camellia sinensis var. sinensis provides insights into the evolution of the tea genome and tea quality.</title>
        <authorList>
            <person name="Wei C."/>
            <person name="Yang H."/>
            <person name="Wang S."/>
            <person name="Zhao J."/>
            <person name="Liu C."/>
            <person name="Gao L."/>
            <person name="Xia E."/>
            <person name="Lu Y."/>
            <person name="Tai Y."/>
            <person name="She G."/>
            <person name="Sun J."/>
            <person name="Cao H."/>
            <person name="Tong W."/>
            <person name="Gao Q."/>
            <person name="Li Y."/>
            <person name="Deng W."/>
            <person name="Jiang X."/>
            <person name="Wang W."/>
            <person name="Chen Q."/>
            <person name="Zhang S."/>
            <person name="Li H."/>
            <person name="Wu J."/>
            <person name="Wang P."/>
            <person name="Li P."/>
            <person name="Shi C."/>
            <person name="Zheng F."/>
            <person name="Jian J."/>
            <person name="Huang B."/>
            <person name="Shan D."/>
            <person name="Shi M."/>
            <person name="Fang C."/>
            <person name="Yue Y."/>
            <person name="Li F."/>
            <person name="Li D."/>
            <person name="Wei S."/>
            <person name="Han B."/>
            <person name="Jiang C."/>
            <person name="Yin Y."/>
            <person name="Xia T."/>
            <person name="Zhang Z."/>
            <person name="Bennetzen J.L."/>
            <person name="Zhao S."/>
            <person name="Wan X."/>
        </authorList>
    </citation>
    <scope>NUCLEOTIDE SEQUENCE [LARGE SCALE GENOMIC DNA]</scope>
    <source>
        <strain evidence="10">cv. Shuchazao</strain>
        <tissue evidence="9">Leaf</tissue>
    </source>
</reference>
<dbReference type="AlphaFoldDB" id="A0A4S4DDQ0"/>
<dbReference type="InterPro" id="IPR038108">
    <property type="entry name" value="RPN13_DEUBAD_sf"/>
</dbReference>
<evidence type="ECO:0000313" key="9">
    <source>
        <dbReference type="EMBL" id="THG00314.1"/>
    </source>
</evidence>
<dbReference type="PANTHER" id="PTHR12225:SF0">
    <property type="entry name" value="PROTEASOMAL UBIQUITIN RECEPTOR ADRM1"/>
    <property type="match status" value="1"/>
</dbReference>
<dbReference type="InterPro" id="IPR006773">
    <property type="entry name" value="Rpn13/ADRM1"/>
</dbReference>
<dbReference type="GO" id="GO:0070628">
    <property type="term" value="F:proteasome binding"/>
    <property type="evidence" value="ECO:0007669"/>
    <property type="project" value="TreeGrafter"/>
</dbReference>
<dbReference type="STRING" id="542762.A0A4S4DDQ0"/>
<evidence type="ECO:0000256" key="4">
    <source>
        <dbReference type="ARBA" id="ARBA00022942"/>
    </source>
</evidence>
<dbReference type="GO" id="GO:0008541">
    <property type="term" value="C:proteasome regulatory particle, lid subcomplex"/>
    <property type="evidence" value="ECO:0007669"/>
    <property type="project" value="TreeGrafter"/>
</dbReference>
<keyword evidence="10" id="KW-1185">Reference proteome</keyword>
<feature type="domain" description="DEUBAD" evidence="7">
    <location>
        <begin position="272"/>
        <end position="375"/>
    </location>
</feature>
<feature type="region of interest" description="Disordered" evidence="6">
    <location>
        <begin position="595"/>
        <end position="622"/>
    </location>
</feature>
<dbReference type="FunFam" id="2.30.29.70:FF:000001">
    <property type="entry name" value="Proteasomal ubiquitin receptor ADRM1"/>
    <property type="match status" value="1"/>
</dbReference>
<feature type="region of interest" description="Disordered" evidence="6">
    <location>
        <begin position="429"/>
        <end position="468"/>
    </location>
</feature>
<feature type="region of interest" description="Disordered" evidence="6">
    <location>
        <begin position="654"/>
        <end position="691"/>
    </location>
</feature>
<dbReference type="Gene3D" id="2.30.29.70">
    <property type="entry name" value="Proteasomal ubiquitin receptor Rpn13/ADRM1"/>
    <property type="match status" value="1"/>
</dbReference>
<evidence type="ECO:0000259" key="8">
    <source>
        <dbReference type="PROSITE" id="PS51917"/>
    </source>
</evidence>
<accession>A0A4S4DDQ0</accession>
<feature type="region of interest" description="Disordered" evidence="6">
    <location>
        <begin position="707"/>
        <end position="727"/>
    </location>
</feature>
<comment type="caution">
    <text evidence="9">The sequence shown here is derived from an EMBL/GenBank/DDBJ whole genome shotgun (WGS) entry which is preliminary data.</text>
</comment>
<dbReference type="Pfam" id="PF16550">
    <property type="entry name" value="RPN13_C"/>
    <property type="match status" value="2"/>
</dbReference>
<protein>
    <recommendedName>
        <fullName evidence="11">Regulatory particle non-ATPase 13</fullName>
    </recommendedName>
</protein>
<evidence type="ECO:0008006" key="11">
    <source>
        <dbReference type="Google" id="ProtNLM"/>
    </source>
</evidence>
<dbReference type="InterPro" id="IPR044867">
    <property type="entry name" value="DEUBAD_dom"/>
</dbReference>
<dbReference type="Pfam" id="PF04683">
    <property type="entry name" value="Rpn13_ADRM1_Pru"/>
    <property type="match status" value="1"/>
</dbReference>
<name>A0A4S4DDQ0_CAMSN</name>
<feature type="compositionally biased region" description="Basic and acidic residues" evidence="6">
    <location>
        <begin position="373"/>
        <end position="395"/>
    </location>
</feature>
<gene>
    <name evidence="9" type="ORF">TEA_000502</name>
</gene>
<keyword evidence="3" id="KW-0963">Cytoplasm</keyword>
<evidence type="ECO:0000256" key="6">
    <source>
        <dbReference type="SAM" id="MobiDB-lite"/>
    </source>
</evidence>
<dbReference type="GO" id="GO:0005634">
    <property type="term" value="C:nucleus"/>
    <property type="evidence" value="ECO:0007669"/>
    <property type="project" value="UniProtKB-SubCell"/>
</dbReference>
<evidence type="ECO:0000313" key="10">
    <source>
        <dbReference type="Proteomes" id="UP000306102"/>
    </source>
</evidence>
<feature type="compositionally biased region" description="Acidic residues" evidence="6">
    <location>
        <begin position="450"/>
        <end position="463"/>
    </location>
</feature>
<comment type="subcellular location">
    <subcellularLocation>
        <location evidence="2">Cytoplasm</location>
    </subcellularLocation>
    <subcellularLocation>
        <location evidence="1">Nucleus</location>
    </subcellularLocation>
</comment>
<feature type="compositionally biased region" description="Acidic residues" evidence="6">
    <location>
        <begin position="709"/>
        <end position="727"/>
    </location>
</feature>
<dbReference type="Gene3D" id="1.10.2020.20">
    <property type="match status" value="2"/>
</dbReference>
<feature type="domain" description="DEUBAD" evidence="7">
    <location>
        <begin position="496"/>
        <end position="599"/>
    </location>
</feature>
<sequence>MQQQSCPCVSTPTLCLSLSPLNTDYCSVADCASSPTISLIFSYLLYFCVDSGLMGSSTTEPLPAMQEVFLEFRAGKMLMEGKRVIPDSRKGLVRIARGEEGLAHFQWLDRIHNVVEDDQIVFPEEAVFEKVTQASGRVYILKFNMDDRKFFFWMQEPNAEGDSQLCDSVNFYINRPLEFPGEEEPDASVPLQNSEDMVEDDISSRAGNLVGPSIGAEVTSDVTSSGPVKLADLQRILSNIGPAAGEVEDPDAGNSLHDYSVSSLCLNLEIEDASQTFSFGLGDILKPDLIFPLLETLPMEEQLTSYLPEGQWTPEELMDLLQSPPFRQQIDSFTYVLRTGQIDLTQFGIDPSKYKFTVLSFLEALEDSLPKMSESEETRQGEKDLSSRASNHRDPVQWWPKPKKTNYVIAELGAPTIASLSITSIAMEGDDNNSSETGVPLISLSNSDGDSNDDSDGDSDDDSIFPHLANGYANPIDIEVSLIDLSDDEDTKSNEEDDNERGFGLGDILKPDLIFPLLETLPMEEQLTSYLPEGQWTPEELMDLLQSPPFRQQIDSFTYVLRTGQIDLTQFGIDPSKYKFTVLSFLEALEDSLPKMSESEETRQGEKDLSSRASNHRDPVQWWPKPKKTNYVIAELGAPTIASLSITSIAMEGEDNNSSETGVPLISLSNSDGNSDDDSDGDSDDDSIFPHLANGYANAIDIEVFSIDLSDDEDTKNNEEDDDERGY</sequence>
<dbReference type="InterPro" id="IPR044868">
    <property type="entry name" value="Rpn13/ADRM1_Pru"/>
</dbReference>
<dbReference type="Proteomes" id="UP000306102">
    <property type="component" value="Unassembled WGS sequence"/>
</dbReference>
<feature type="compositionally biased region" description="Basic and acidic residues" evidence="6">
    <location>
        <begin position="597"/>
        <end position="619"/>
    </location>
</feature>
<evidence type="ECO:0000259" key="7">
    <source>
        <dbReference type="PROSITE" id="PS51916"/>
    </source>
</evidence>
<organism evidence="9 10">
    <name type="scientific">Camellia sinensis var. sinensis</name>
    <name type="common">China tea</name>
    <dbReference type="NCBI Taxonomy" id="542762"/>
    <lineage>
        <taxon>Eukaryota</taxon>
        <taxon>Viridiplantae</taxon>
        <taxon>Streptophyta</taxon>
        <taxon>Embryophyta</taxon>
        <taxon>Tracheophyta</taxon>
        <taxon>Spermatophyta</taxon>
        <taxon>Magnoliopsida</taxon>
        <taxon>eudicotyledons</taxon>
        <taxon>Gunneridae</taxon>
        <taxon>Pentapetalae</taxon>
        <taxon>asterids</taxon>
        <taxon>Ericales</taxon>
        <taxon>Theaceae</taxon>
        <taxon>Camellia</taxon>
    </lineage>
</organism>
<proteinExistence type="predicted"/>
<dbReference type="GO" id="GO:0061133">
    <property type="term" value="F:endopeptidase activator activity"/>
    <property type="evidence" value="ECO:0007669"/>
    <property type="project" value="TreeGrafter"/>
</dbReference>